<dbReference type="Pfam" id="PF01715">
    <property type="entry name" value="IPPT"/>
    <property type="match status" value="1"/>
</dbReference>
<keyword evidence="4 10" id="KW-0808">Transferase</keyword>
<dbReference type="InterPro" id="IPR018022">
    <property type="entry name" value="IPT"/>
</dbReference>
<keyword evidence="6 10" id="KW-0547">Nucleotide-binding</keyword>
<evidence type="ECO:0000256" key="5">
    <source>
        <dbReference type="ARBA" id="ARBA00022694"/>
    </source>
</evidence>
<feature type="region of interest" description="Interaction with substrate tRNA" evidence="10">
    <location>
        <begin position="161"/>
        <end position="165"/>
    </location>
</feature>
<comment type="similarity">
    <text evidence="3 10 13">Belongs to the IPP transferase family.</text>
</comment>
<evidence type="ECO:0000313" key="14">
    <source>
        <dbReference type="EMBL" id="MVX57251.1"/>
    </source>
</evidence>
<dbReference type="PANTHER" id="PTHR11088:SF60">
    <property type="entry name" value="TRNA DIMETHYLALLYLTRANSFERASE"/>
    <property type="match status" value="1"/>
</dbReference>
<dbReference type="FunFam" id="1.10.20.140:FF:000001">
    <property type="entry name" value="tRNA dimethylallyltransferase"/>
    <property type="match status" value="1"/>
</dbReference>
<feature type="binding site" evidence="10">
    <location>
        <begin position="12"/>
        <end position="19"/>
    </location>
    <ligand>
        <name>ATP</name>
        <dbReference type="ChEBI" id="CHEBI:30616"/>
    </ligand>
</feature>
<dbReference type="GO" id="GO:0052381">
    <property type="term" value="F:tRNA dimethylallyltransferase activity"/>
    <property type="evidence" value="ECO:0007669"/>
    <property type="project" value="UniProtKB-UniRule"/>
</dbReference>
<comment type="cofactor">
    <cofactor evidence="1 10">
        <name>Mg(2+)</name>
        <dbReference type="ChEBI" id="CHEBI:18420"/>
    </cofactor>
</comment>
<dbReference type="GO" id="GO:0005524">
    <property type="term" value="F:ATP binding"/>
    <property type="evidence" value="ECO:0007669"/>
    <property type="project" value="UniProtKB-UniRule"/>
</dbReference>
<dbReference type="InterPro" id="IPR027417">
    <property type="entry name" value="P-loop_NTPase"/>
</dbReference>
<protein>
    <recommendedName>
        <fullName evidence="10">tRNA dimethylallyltransferase</fullName>
        <ecNumber evidence="10">2.5.1.75</ecNumber>
    </recommendedName>
    <alternativeName>
        <fullName evidence="10">Dimethylallyl diphosphate:tRNA dimethylallyltransferase</fullName>
        <shortName evidence="10">DMAPP:tRNA dimethylallyltransferase</shortName>
        <shortName evidence="10">DMATase</shortName>
    </alternativeName>
    <alternativeName>
        <fullName evidence="10">Isopentenyl-diphosphate:tRNA isopentenyltransferase</fullName>
        <shortName evidence="10">IPP transferase</shortName>
        <shortName evidence="10">IPPT</shortName>
        <shortName evidence="10">IPTase</shortName>
    </alternativeName>
</protein>
<dbReference type="InterPro" id="IPR039657">
    <property type="entry name" value="Dimethylallyltransferase"/>
</dbReference>
<feature type="region of interest" description="Interaction with substrate tRNA" evidence="10">
    <location>
        <begin position="37"/>
        <end position="40"/>
    </location>
</feature>
<comment type="catalytic activity">
    <reaction evidence="9 10 11">
        <text>adenosine(37) in tRNA + dimethylallyl diphosphate = N(6)-dimethylallyladenosine(37) in tRNA + diphosphate</text>
        <dbReference type="Rhea" id="RHEA:26482"/>
        <dbReference type="Rhea" id="RHEA-COMP:10162"/>
        <dbReference type="Rhea" id="RHEA-COMP:10375"/>
        <dbReference type="ChEBI" id="CHEBI:33019"/>
        <dbReference type="ChEBI" id="CHEBI:57623"/>
        <dbReference type="ChEBI" id="CHEBI:74411"/>
        <dbReference type="ChEBI" id="CHEBI:74415"/>
        <dbReference type="EC" id="2.5.1.75"/>
    </reaction>
</comment>
<organism evidence="14 15">
    <name type="scientific">Parasutterella muris</name>
    <dbReference type="NCBI Taxonomy" id="2565572"/>
    <lineage>
        <taxon>Bacteria</taxon>
        <taxon>Pseudomonadati</taxon>
        <taxon>Pseudomonadota</taxon>
        <taxon>Betaproteobacteria</taxon>
        <taxon>Burkholderiales</taxon>
        <taxon>Sutterellaceae</taxon>
        <taxon>Parasutterella</taxon>
    </lineage>
</organism>
<keyword evidence="7 10" id="KW-0067">ATP-binding</keyword>
<accession>A0A6L6YP44</accession>
<feature type="site" description="Interaction with substrate tRNA" evidence="10">
    <location>
        <position position="103"/>
    </location>
</feature>
<evidence type="ECO:0000256" key="1">
    <source>
        <dbReference type="ARBA" id="ARBA00001946"/>
    </source>
</evidence>
<dbReference type="HAMAP" id="MF_00185">
    <property type="entry name" value="IPP_trans"/>
    <property type="match status" value="1"/>
</dbReference>
<evidence type="ECO:0000256" key="11">
    <source>
        <dbReference type="RuleBase" id="RU003783"/>
    </source>
</evidence>
<dbReference type="OrthoDB" id="9776390at2"/>
<dbReference type="PANTHER" id="PTHR11088">
    <property type="entry name" value="TRNA DIMETHYLALLYLTRANSFERASE"/>
    <property type="match status" value="1"/>
</dbReference>
<evidence type="ECO:0000256" key="3">
    <source>
        <dbReference type="ARBA" id="ARBA00005842"/>
    </source>
</evidence>
<evidence type="ECO:0000313" key="15">
    <source>
        <dbReference type="Proteomes" id="UP000472580"/>
    </source>
</evidence>
<dbReference type="NCBIfam" id="TIGR00174">
    <property type="entry name" value="miaA"/>
    <property type="match status" value="1"/>
</dbReference>
<evidence type="ECO:0000256" key="12">
    <source>
        <dbReference type="RuleBase" id="RU003784"/>
    </source>
</evidence>
<dbReference type="RefSeq" id="WP_160335675.1">
    <property type="nucleotide sequence ID" value="NZ_CALPCR010000001.1"/>
</dbReference>
<dbReference type="GO" id="GO:0006400">
    <property type="term" value="P:tRNA modification"/>
    <property type="evidence" value="ECO:0007669"/>
    <property type="project" value="TreeGrafter"/>
</dbReference>
<evidence type="ECO:0000256" key="9">
    <source>
        <dbReference type="ARBA" id="ARBA00049563"/>
    </source>
</evidence>
<evidence type="ECO:0000256" key="13">
    <source>
        <dbReference type="RuleBase" id="RU003785"/>
    </source>
</evidence>
<proteinExistence type="inferred from homology"/>
<evidence type="ECO:0000256" key="2">
    <source>
        <dbReference type="ARBA" id="ARBA00003213"/>
    </source>
</evidence>
<reference evidence="14 15" key="1">
    <citation type="submission" date="2019-12" db="EMBL/GenBank/DDBJ databases">
        <title>Microbes associate with the intestines of laboratory mice.</title>
        <authorList>
            <person name="Navarre W."/>
            <person name="Wong E."/>
        </authorList>
    </citation>
    <scope>NUCLEOTIDE SEQUENCE [LARGE SCALE GENOMIC DNA]</scope>
    <source>
        <strain evidence="14 15">NM82_D38</strain>
    </source>
</reference>
<keyword evidence="5 10" id="KW-0819">tRNA processing</keyword>
<dbReference type="EC" id="2.5.1.75" evidence="10"/>
<evidence type="ECO:0000256" key="8">
    <source>
        <dbReference type="ARBA" id="ARBA00022842"/>
    </source>
</evidence>
<feature type="region of interest" description="Interaction with substrate tRNA" evidence="10">
    <location>
        <begin position="241"/>
        <end position="246"/>
    </location>
</feature>
<keyword evidence="8 10" id="KW-0460">Magnesium</keyword>
<dbReference type="AlphaFoldDB" id="A0A6L6YP44"/>
<gene>
    <name evidence="10 14" type="primary">miaA</name>
    <name evidence="14" type="ORF">E5987_08555</name>
</gene>
<evidence type="ECO:0000256" key="10">
    <source>
        <dbReference type="HAMAP-Rule" id="MF_00185"/>
    </source>
</evidence>
<name>A0A6L6YP44_9BURK</name>
<dbReference type="Proteomes" id="UP000472580">
    <property type="component" value="Unassembled WGS sequence"/>
</dbReference>
<comment type="caution">
    <text evidence="14">The sequence shown here is derived from an EMBL/GenBank/DDBJ whole genome shotgun (WGS) entry which is preliminary data.</text>
</comment>
<evidence type="ECO:0000256" key="6">
    <source>
        <dbReference type="ARBA" id="ARBA00022741"/>
    </source>
</evidence>
<dbReference type="EMBL" id="WSRP01000025">
    <property type="protein sequence ID" value="MVX57251.1"/>
    <property type="molecule type" value="Genomic_DNA"/>
</dbReference>
<feature type="site" description="Interaction with substrate tRNA" evidence="10">
    <location>
        <position position="125"/>
    </location>
</feature>
<evidence type="ECO:0000256" key="7">
    <source>
        <dbReference type="ARBA" id="ARBA00022840"/>
    </source>
</evidence>
<comment type="function">
    <text evidence="2 10 12">Catalyzes the transfer of a dimethylallyl group onto the adenine at position 37 in tRNAs that read codons beginning with uridine, leading to the formation of N6-(dimethylallyl)adenosine (i(6)A).</text>
</comment>
<dbReference type="SUPFAM" id="SSF52540">
    <property type="entry name" value="P-loop containing nucleoside triphosphate hydrolases"/>
    <property type="match status" value="2"/>
</dbReference>
<sequence>MNEKPDAILLVGPTASGKTAFALDLAKKLPIEIISVDSALVYKGMDIGTAKPTAEELASVPHHLIDIITPLESYSAAQFAEDCTRLVREIRGRGRLPMIVGGTMLYAKAIRDGLSEVPTTTLEVRDRVAKELEEKGLASLYERLKTVDPKTAERLKPGDTQRISRAIEVYEMSRRPISSFYADQKPPVLKLRSFALLPPDRAELHRRIALRFDQMLEVGFIDEVKRLREIPGLTTNYASMRCVGYRQAWEYLDGKKTFDEFRESGIAATRQLAKRQMTWMRSMKDTELLDPTDPKSFEVWECAAHAAL</sequence>
<keyword evidence="15" id="KW-1185">Reference proteome</keyword>
<feature type="binding site" evidence="10">
    <location>
        <begin position="14"/>
        <end position="19"/>
    </location>
    <ligand>
        <name>substrate</name>
    </ligand>
</feature>
<dbReference type="Gene3D" id="3.40.50.300">
    <property type="entry name" value="P-loop containing nucleotide triphosphate hydrolases"/>
    <property type="match status" value="1"/>
</dbReference>
<comment type="subunit">
    <text evidence="10">Monomer.</text>
</comment>
<comment type="caution">
    <text evidence="10">Lacks conserved residue(s) required for the propagation of feature annotation.</text>
</comment>
<evidence type="ECO:0000256" key="4">
    <source>
        <dbReference type="ARBA" id="ARBA00022679"/>
    </source>
</evidence>
<dbReference type="Gene3D" id="1.10.20.140">
    <property type="match status" value="1"/>
</dbReference>